<dbReference type="Gene3D" id="2.60.120.260">
    <property type="entry name" value="Galactose-binding domain-like"/>
    <property type="match status" value="2"/>
</dbReference>
<organism evidence="2 3">
    <name type="scientific">Mycena venus</name>
    <dbReference type="NCBI Taxonomy" id="2733690"/>
    <lineage>
        <taxon>Eukaryota</taxon>
        <taxon>Fungi</taxon>
        <taxon>Dikarya</taxon>
        <taxon>Basidiomycota</taxon>
        <taxon>Agaricomycotina</taxon>
        <taxon>Agaricomycetes</taxon>
        <taxon>Agaricomycetidae</taxon>
        <taxon>Agaricales</taxon>
        <taxon>Marasmiineae</taxon>
        <taxon>Mycenaceae</taxon>
        <taxon>Mycena</taxon>
    </lineage>
</organism>
<feature type="signal peptide" evidence="1">
    <location>
        <begin position="1"/>
        <end position="20"/>
    </location>
</feature>
<proteinExistence type="predicted"/>
<evidence type="ECO:0000313" key="3">
    <source>
        <dbReference type="Proteomes" id="UP000620124"/>
    </source>
</evidence>
<sequence length="365" mass="38311">MASLLFSTMFTLLLATLALSGVPNDGTSTSVARRATASTLNFDSSDWIWTSTITANTFVGLRKDFTPSTGKALIATDIIMSADSNMNLFVNGEYVGSGVPPAQYRLGNRFCVDLLPSFNVFAVNASTGTAGNPGLLAAILLTYSDGTTDTLVTDSSWRVHAGLPAGFEQTSFDDTTWAVAKNIGTYQSFGPNDAVVIPQSPPAITLYGAGWIWTDVVPASGKSSCGAARIPSGVYRRTEPDPHVCQHYHRSGQQLYAQYTVNFAAGTNEVVFAVLATNVGSAASTAGLIVAVEINMVPTGRTNCTAGSVLVSGPLWKSTKGAIPTGFEQPEFDDSAWPAVVSQEIYGGTIWGDITIAAPSPPVTI</sequence>
<evidence type="ECO:0008006" key="4">
    <source>
        <dbReference type="Google" id="ProtNLM"/>
    </source>
</evidence>
<dbReference type="OrthoDB" id="10036721at2759"/>
<dbReference type="EMBL" id="JACAZI010000011">
    <property type="protein sequence ID" value="KAF7349060.1"/>
    <property type="molecule type" value="Genomic_DNA"/>
</dbReference>
<accession>A0A8H7CSX5</accession>
<comment type="caution">
    <text evidence="2">The sequence shown here is derived from an EMBL/GenBank/DDBJ whole genome shotgun (WGS) entry which is preliminary data.</text>
</comment>
<evidence type="ECO:0000313" key="2">
    <source>
        <dbReference type="EMBL" id="KAF7349060.1"/>
    </source>
</evidence>
<dbReference type="AlphaFoldDB" id="A0A8H7CSX5"/>
<gene>
    <name evidence="2" type="ORF">MVEN_01427800</name>
</gene>
<evidence type="ECO:0000256" key="1">
    <source>
        <dbReference type="SAM" id="SignalP"/>
    </source>
</evidence>
<name>A0A8H7CSX5_9AGAR</name>
<feature type="chain" id="PRO_5034576820" description="Glycoside hydrolase family 78 protein" evidence="1">
    <location>
        <begin position="21"/>
        <end position="365"/>
    </location>
</feature>
<dbReference type="Proteomes" id="UP000620124">
    <property type="component" value="Unassembled WGS sequence"/>
</dbReference>
<protein>
    <recommendedName>
        <fullName evidence="4">Glycoside hydrolase family 78 protein</fullName>
    </recommendedName>
</protein>
<reference evidence="2" key="1">
    <citation type="submission" date="2020-05" db="EMBL/GenBank/DDBJ databases">
        <title>Mycena genomes resolve the evolution of fungal bioluminescence.</title>
        <authorList>
            <person name="Tsai I.J."/>
        </authorList>
    </citation>
    <scope>NUCLEOTIDE SEQUENCE</scope>
    <source>
        <strain evidence="2">CCC161011</strain>
    </source>
</reference>
<keyword evidence="1" id="KW-0732">Signal</keyword>
<keyword evidence="3" id="KW-1185">Reference proteome</keyword>